<feature type="transmembrane region" description="Helical" evidence="8">
    <location>
        <begin position="74"/>
        <end position="97"/>
    </location>
</feature>
<dbReference type="GO" id="GO:0016036">
    <property type="term" value="P:cellular response to phosphate starvation"/>
    <property type="evidence" value="ECO:0007669"/>
    <property type="project" value="TreeGrafter"/>
</dbReference>
<dbReference type="SUPFAM" id="SSF55874">
    <property type="entry name" value="ATPase domain of HSP90 chaperone/DNA topoisomerase II/histidine kinase"/>
    <property type="match status" value="1"/>
</dbReference>
<evidence type="ECO:0000256" key="3">
    <source>
        <dbReference type="ARBA" id="ARBA00012438"/>
    </source>
</evidence>
<sequence>AVVDKNNMVIFSVIPELQEGTILSENDLIQLMLNHRGNYVYQIDFPFKNIDTAPFVITQFSMEHKERPSIFVDIFWSGGLVLVFIFAFCAIMVFVILRSITKSVLALEEGTRRIADGEFDLELDLKGSNEITSLSYSINKMRQALRDDQFRKSRFIMGISHDLRTPIALIKGYAEAISDGTIDDTEMLKSSLEIICQKSQQLDDMIEDLLNFVKLNTQEWNKHVEVRSVYPLLEDCFHRLQSDGILLQRRITGSIDIPQSTLIATDEKLFIRVLENLTGNALRYTEQNGIIDFSACIHENQLCISVSDTGIGISQEDLPYIFDLFYRGTNSRREKGSGLGLAVVKSILESFRWDIEVFSQKGSGSCFVVQIPLVRGELP</sequence>
<dbReference type="CDD" id="cd06225">
    <property type="entry name" value="HAMP"/>
    <property type="match status" value="1"/>
</dbReference>
<dbReference type="EC" id="2.7.13.3" evidence="3"/>
<dbReference type="SMART" id="SM00304">
    <property type="entry name" value="HAMP"/>
    <property type="match status" value="1"/>
</dbReference>
<dbReference type="InterPro" id="IPR003660">
    <property type="entry name" value="HAMP_dom"/>
</dbReference>
<protein>
    <recommendedName>
        <fullName evidence="3">histidine kinase</fullName>
        <ecNumber evidence="3">2.7.13.3</ecNumber>
    </recommendedName>
</protein>
<dbReference type="SMART" id="SM00387">
    <property type="entry name" value="HATPase_c"/>
    <property type="match status" value="1"/>
</dbReference>
<evidence type="ECO:0000256" key="6">
    <source>
        <dbReference type="ARBA" id="ARBA00022777"/>
    </source>
</evidence>
<keyword evidence="5" id="KW-0808">Transferase</keyword>
<dbReference type="InterPro" id="IPR003661">
    <property type="entry name" value="HisK_dim/P_dom"/>
</dbReference>
<dbReference type="PRINTS" id="PR00344">
    <property type="entry name" value="BCTRLSENSOR"/>
</dbReference>
<dbReference type="Pfam" id="PF02518">
    <property type="entry name" value="HATPase_c"/>
    <property type="match status" value="1"/>
</dbReference>
<reference evidence="11" key="1">
    <citation type="journal article" date="2021" name="PeerJ">
        <title>Extensive microbial diversity within the chicken gut microbiome revealed by metagenomics and culture.</title>
        <authorList>
            <person name="Gilroy R."/>
            <person name="Ravi A."/>
            <person name="Getino M."/>
            <person name="Pursley I."/>
            <person name="Horton D.L."/>
            <person name="Alikhan N.F."/>
            <person name="Baker D."/>
            <person name="Gharbi K."/>
            <person name="Hall N."/>
            <person name="Watson M."/>
            <person name="Adriaenssens E.M."/>
            <person name="Foster-Nyarko E."/>
            <person name="Jarju S."/>
            <person name="Secka A."/>
            <person name="Antonio M."/>
            <person name="Oren A."/>
            <person name="Chaudhuri R.R."/>
            <person name="La Ragione R."/>
            <person name="Hildebrand F."/>
            <person name="Pallen M.J."/>
        </authorList>
    </citation>
    <scope>NUCLEOTIDE SEQUENCE</scope>
    <source>
        <strain evidence="11">Gambia15-2214</strain>
    </source>
</reference>
<comment type="catalytic activity">
    <reaction evidence="1">
        <text>ATP + protein L-histidine = ADP + protein N-phospho-L-histidine.</text>
        <dbReference type="EC" id="2.7.13.3"/>
    </reaction>
</comment>
<dbReference type="GO" id="GO:0000155">
    <property type="term" value="F:phosphorelay sensor kinase activity"/>
    <property type="evidence" value="ECO:0007669"/>
    <property type="project" value="InterPro"/>
</dbReference>
<keyword evidence="8" id="KW-0472">Membrane</keyword>
<evidence type="ECO:0000259" key="10">
    <source>
        <dbReference type="PROSITE" id="PS50885"/>
    </source>
</evidence>
<dbReference type="SUPFAM" id="SSF47384">
    <property type="entry name" value="Homodimeric domain of signal transducing histidine kinase"/>
    <property type="match status" value="1"/>
</dbReference>
<evidence type="ECO:0000313" key="12">
    <source>
        <dbReference type="Proteomes" id="UP000823914"/>
    </source>
</evidence>
<dbReference type="CDD" id="cd00075">
    <property type="entry name" value="HATPase"/>
    <property type="match status" value="1"/>
</dbReference>
<feature type="domain" description="HAMP" evidence="10">
    <location>
        <begin position="98"/>
        <end position="150"/>
    </location>
</feature>
<name>A0A9E2L252_9SPIR</name>
<keyword evidence="6 11" id="KW-0418">Kinase</keyword>
<dbReference type="GO" id="GO:0005886">
    <property type="term" value="C:plasma membrane"/>
    <property type="evidence" value="ECO:0007669"/>
    <property type="project" value="TreeGrafter"/>
</dbReference>
<evidence type="ECO:0000256" key="5">
    <source>
        <dbReference type="ARBA" id="ARBA00022679"/>
    </source>
</evidence>
<dbReference type="SMART" id="SM00388">
    <property type="entry name" value="HisKA"/>
    <property type="match status" value="1"/>
</dbReference>
<dbReference type="InterPro" id="IPR036890">
    <property type="entry name" value="HATPase_C_sf"/>
</dbReference>
<dbReference type="PANTHER" id="PTHR45453">
    <property type="entry name" value="PHOSPHATE REGULON SENSOR PROTEIN PHOR"/>
    <property type="match status" value="1"/>
</dbReference>
<dbReference type="PANTHER" id="PTHR45453:SF1">
    <property type="entry name" value="PHOSPHATE REGULON SENSOR PROTEIN PHOR"/>
    <property type="match status" value="1"/>
</dbReference>
<comment type="subcellular location">
    <subcellularLocation>
        <location evidence="2">Membrane</location>
    </subcellularLocation>
</comment>
<dbReference type="InterPro" id="IPR050351">
    <property type="entry name" value="BphY/WalK/GraS-like"/>
</dbReference>
<dbReference type="EMBL" id="JAHLFV010000155">
    <property type="protein sequence ID" value="MBU3850193.1"/>
    <property type="molecule type" value="Genomic_DNA"/>
</dbReference>
<accession>A0A9E2L252</accession>
<feature type="domain" description="Histidine kinase" evidence="9">
    <location>
        <begin position="158"/>
        <end position="375"/>
    </location>
</feature>
<evidence type="ECO:0000256" key="2">
    <source>
        <dbReference type="ARBA" id="ARBA00004370"/>
    </source>
</evidence>
<dbReference type="InterPro" id="IPR004358">
    <property type="entry name" value="Sig_transdc_His_kin-like_C"/>
</dbReference>
<dbReference type="AlphaFoldDB" id="A0A9E2L252"/>
<feature type="non-terminal residue" evidence="11">
    <location>
        <position position="1"/>
    </location>
</feature>
<comment type="caution">
    <text evidence="11">The sequence shown here is derived from an EMBL/GenBank/DDBJ whole genome shotgun (WGS) entry which is preliminary data.</text>
</comment>
<organism evidence="11 12">
    <name type="scientific">Candidatus Treponema excrementipullorum</name>
    <dbReference type="NCBI Taxonomy" id="2838768"/>
    <lineage>
        <taxon>Bacteria</taxon>
        <taxon>Pseudomonadati</taxon>
        <taxon>Spirochaetota</taxon>
        <taxon>Spirochaetia</taxon>
        <taxon>Spirochaetales</taxon>
        <taxon>Treponemataceae</taxon>
        <taxon>Treponema</taxon>
    </lineage>
</organism>
<evidence type="ECO:0000256" key="7">
    <source>
        <dbReference type="ARBA" id="ARBA00023012"/>
    </source>
</evidence>
<evidence type="ECO:0000256" key="1">
    <source>
        <dbReference type="ARBA" id="ARBA00000085"/>
    </source>
</evidence>
<reference evidence="11" key="2">
    <citation type="submission" date="2021-04" db="EMBL/GenBank/DDBJ databases">
        <authorList>
            <person name="Gilroy R."/>
        </authorList>
    </citation>
    <scope>NUCLEOTIDE SEQUENCE</scope>
    <source>
        <strain evidence="11">Gambia15-2214</strain>
    </source>
</reference>
<dbReference type="SUPFAM" id="SSF158472">
    <property type="entry name" value="HAMP domain-like"/>
    <property type="match status" value="1"/>
</dbReference>
<dbReference type="Gene3D" id="6.10.340.10">
    <property type="match status" value="1"/>
</dbReference>
<gene>
    <name evidence="11" type="ORF">IAA16_06470</name>
</gene>
<keyword evidence="8" id="KW-1133">Transmembrane helix</keyword>
<keyword evidence="7" id="KW-0902">Two-component regulatory system</keyword>
<dbReference type="Gene3D" id="1.10.287.130">
    <property type="match status" value="1"/>
</dbReference>
<dbReference type="PROSITE" id="PS50109">
    <property type="entry name" value="HIS_KIN"/>
    <property type="match status" value="1"/>
</dbReference>
<dbReference type="FunFam" id="1.10.287.130:FF:000001">
    <property type="entry name" value="Two-component sensor histidine kinase"/>
    <property type="match status" value="1"/>
</dbReference>
<evidence type="ECO:0000256" key="4">
    <source>
        <dbReference type="ARBA" id="ARBA00022553"/>
    </source>
</evidence>
<evidence type="ECO:0000313" key="11">
    <source>
        <dbReference type="EMBL" id="MBU3850193.1"/>
    </source>
</evidence>
<dbReference type="PROSITE" id="PS50885">
    <property type="entry name" value="HAMP"/>
    <property type="match status" value="1"/>
</dbReference>
<dbReference type="InterPro" id="IPR036097">
    <property type="entry name" value="HisK_dim/P_sf"/>
</dbReference>
<evidence type="ECO:0000259" key="9">
    <source>
        <dbReference type="PROSITE" id="PS50109"/>
    </source>
</evidence>
<keyword evidence="4" id="KW-0597">Phosphoprotein</keyword>
<evidence type="ECO:0000256" key="8">
    <source>
        <dbReference type="SAM" id="Phobius"/>
    </source>
</evidence>
<dbReference type="InterPro" id="IPR005467">
    <property type="entry name" value="His_kinase_dom"/>
</dbReference>
<dbReference type="InterPro" id="IPR003594">
    <property type="entry name" value="HATPase_dom"/>
</dbReference>
<dbReference type="Pfam" id="PF00512">
    <property type="entry name" value="HisKA"/>
    <property type="match status" value="1"/>
</dbReference>
<dbReference type="CDD" id="cd00082">
    <property type="entry name" value="HisKA"/>
    <property type="match status" value="1"/>
</dbReference>
<proteinExistence type="predicted"/>
<dbReference type="GO" id="GO:0004721">
    <property type="term" value="F:phosphoprotein phosphatase activity"/>
    <property type="evidence" value="ECO:0007669"/>
    <property type="project" value="TreeGrafter"/>
</dbReference>
<dbReference type="Pfam" id="PF00672">
    <property type="entry name" value="HAMP"/>
    <property type="match status" value="1"/>
</dbReference>
<dbReference type="Proteomes" id="UP000823914">
    <property type="component" value="Unassembled WGS sequence"/>
</dbReference>
<dbReference type="Gene3D" id="3.30.565.10">
    <property type="entry name" value="Histidine kinase-like ATPase, C-terminal domain"/>
    <property type="match status" value="1"/>
</dbReference>
<keyword evidence="8" id="KW-0812">Transmembrane</keyword>